<evidence type="ECO:0000256" key="4">
    <source>
        <dbReference type="ARBA" id="ARBA00023163"/>
    </source>
</evidence>
<sequence>MLAMGDYVQTEDLSRKECEAIEARVLDENSNLVRSLLKPYRYALDEGTLEDLTQVAFMAMVIELRKFSHVDSVEFKKSATVRMRGEIIDELRRRDFAERNLRTLSNSVKKAEGVLRQRLGREPNESEVCAALAISIDDYREAKSLEMIAMDIEFDERVSATDSVEDEQKEFVADALSRLDDRSQKMIYLLYVGGLGLEEVALVMGTSRATVARVKELAISKIKHLLGE</sequence>
<dbReference type="InterPro" id="IPR007627">
    <property type="entry name" value="RNA_pol_sigma70_r2"/>
</dbReference>
<dbReference type="NCBIfam" id="TIGR02937">
    <property type="entry name" value="sigma70-ECF"/>
    <property type="match status" value="1"/>
</dbReference>
<keyword evidence="2" id="KW-0731">Sigma factor</keyword>
<evidence type="ECO:0000259" key="7">
    <source>
        <dbReference type="Pfam" id="PF04545"/>
    </source>
</evidence>
<dbReference type="Pfam" id="PF04539">
    <property type="entry name" value="Sigma70_r3"/>
    <property type="match status" value="1"/>
</dbReference>
<dbReference type="GO" id="GO:0006352">
    <property type="term" value="P:DNA-templated transcription initiation"/>
    <property type="evidence" value="ECO:0007669"/>
    <property type="project" value="InterPro"/>
</dbReference>
<feature type="domain" description="RNA polymerase sigma-70 region 3" evidence="5">
    <location>
        <begin position="105"/>
        <end position="145"/>
    </location>
</feature>
<keyword evidence="1" id="KW-0805">Transcription regulation</keyword>
<dbReference type="Gene3D" id="1.10.1740.10">
    <property type="match status" value="1"/>
</dbReference>
<dbReference type="KEGG" id="vbr:A6E01_19090"/>
<evidence type="ECO:0000313" key="8">
    <source>
        <dbReference type="EMBL" id="ANO35320.1"/>
    </source>
</evidence>
<accession>A0AAN0XZ68</accession>
<dbReference type="InterPro" id="IPR007630">
    <property type="entry name" value="RNA_pol_sigma70_r4"/>
</dbReference>
<dbReference type="PANTHER" id="PTHR30385">
    <property type="entry name" value="SIGMA FACTOR F FLAGELLAR"/>
    <property type="match status" value="1"/>
</dbReference>
<evidence type="ECO:0000313" key="9">
    <source>
        <dbReference type="Proteomes" id="UP000092018"/>
    </source>
</evidence>
<dbReference type="InterPro" id="IPR013324">
    <property type="entry name" value="RNA_pol_sigma_r3/r4-like"/>
</dbReference>
<name>A0AAN0XZ68_9VIBR</name>
<organism evidence="8 9">
    <name type="scientific">Vibrio breoganii</name>
    <dbReference type="NCBI Taxonomy" id="553239"/>
    <lineage>
        <taxon>Bacteria</taxon>
        <taxon>Pseudomonadati</taxon>
        <taxon>Pseudomonadota</taxon>
        <taxon>Gammaproteobacteria</taxon>
        <taxon>Vibrionales</taxon>
        <taxon>Vibrionaceae</taxon>
        <taxon>Vibrio</taxon>
    </lineage>
</organism>
<keyword evidence="8" id="KW-0614">Plasmid</keyword>
<evidence type="ECO:0000259" key="6">
    <source>
        <dbReference type="Pfam" id="PF04542"/>
    </source>
</evidence>
<evidence type="ECO:0000256" key="3">
    <source>
        <dbReference type="ARBA" id="ARBA00023125"/>
    </source>
</evidence>
<gene>
    <name evidence="8" type="ORF">A6E01_19090</name>
</gene>
<dbReference type="GO" id="GO:0003677">
    <property type="term" value="F:DNA binding"/>
    <property type="evidence" value="ECO:0007669"/>
    <property type="project" value="UniProtKB-KW"/>
</dbReference>
<dbReference type="EMBL" id="CP016179">
    <property type="protein sequence ID" value="ANO35320.1"/>
    <property type="molecule type" value="Genomic_DNA"/>
</dbReference>
<proteinExistence type="predicted"/>
<evidence type="ECO:0000256" key="2">
    <source>
        <dbReference type="ARBA" id="ARBA00023082"/>
    </source>
</evidence>
<keyword evidence="4" id="KW-0804">Transcription</keyword>
<dbReference type="Pfam" id="PF04545">
    <property type="entry name" value="Sigma70_r4"/>
    <property type="match status" value="1"/>
</dbReference>
<dbReference type="Pfam" id="PF04542">
    <property type="entry name" value="Sigma70_r2"/>
    <property type="match status" value="1"/>
</dbReference>
<dbReference type="SUPFAM" id="SSF88659">
    <property type="entry name" value="Sigma3 and sigma4 domains of RNA polymerase sigma factors"/>
    <property type="match status" value="2"/>
</dbReference>
<geneLocation type="plasmid" evidence="8 9">
    <name>unnamed1</name>
</geneLocation>
<evidence type="ECO:0000256" key="1">
    <source>
        <dbReference type="ARBA" id="ARBA00023015"/>
    </source>
</evidence>
<dbReference type="InterPro" id="IPR013325">
    <property type="entry name" value="RNA_pol_sigma_r2"/>
</dbReference>
<dbReference type="GO" id="GO:0016987">
    <property type="term" value="F:sigma factor activity"/>
    <property type="evidence" value="ECO:0007669"/>
    <property type="project" value="UniProtKB-KW"/>
</dbReference>
<dbReference type="AlphaFoldDB" id="A0AAN0XZ68"/>
<evidence type="ECO:0000259" key="5">
    <source>
        <dbReference type="Pfam" id="PF04539"/>
    </source>
</evidence>
<dbReference type="Gene3D" id="1.20.140.160">
    <property type="match status" value="1"/>
</dbReference>
<feature type="domain" description="RNA polymerase sigma-70 region 2" evidence="6">
    <location>
        <begin position="28"/>
        <end position="95"/>
    </location>
</feature>
<feature type="domain" description="RNA polymerase sigma-70 region 4" evidence="7">
    <location>
        <begin position="175"/>
        <end position="224"/>
    </location>
</feature>
<keyword evidence="3" id="KW-0238">DNA-binding</keyword>
<dbReference type="SUPFAM" id="SSF88946">
    <property type="entry name" value="Sigma2 domain of RNA polymerase sigma factors"/>
    <property type="match status" value="1"/>
</dbReference>
<dbReference type="InterPro" id="IPR014284">
    <property type="entry name" value="RNA_pol_sigma-70_dom"/>
</dbReference>
<protein>
    <recommendedName>
        <fullName evidence="10">RNA polymerase subunit sigma</fullName>
    </recommendedName>
</protein>
<evidence type="ECO:0008006" key="10">
    <source>
        <dbReference type="Google" id="ProtNLM"/>
    </source>
</evidence>
<dbReference type="Proteomes" id="UP000092018">
    <property type="component" value="Plasmid unnamed1"/>
</dbReference>
<reference evidence="8 9" key="1">
    <citation type="submission" date="2016-06" db="EMBL/GenBank/DDBJ databases">
        <title>Adaptive Radiation by Waves of Gene Transfer Leads to Fine-Scale Resource Partitioning in Marine Microbes.</title>
        <authorList>
            <person name="Hehemann J.-H."/>
            <person name="Arevalo P."/>
            <person name="Datta M.S."/>
            <person name="Yu X."/>
            <person name="Corzett C."/>
            <person name="Henschel A."/>
            <person name="Preheim S.P."/>
            <person name="Timberlake S."/>
            <person name="Alm E.J."/>
            <person name="Polz M.F."/>
        </authorList>
    </citation>
    <scope>NUCLEOTIDE SEQUENCE [LARGE SCALE GENOMIC DNA]</scope>
    <source>
        <strain evidence="8 9">FF50</strain>
        <plasmid evidence="8 9">unnamed1</plasmid>
    </source>
</reference>
<dbReference type="InterPro" id="IPR007624">
    <property type="entry name" value="RNA_pol_sigma70_r3"/>
</dbReference>